<dbReference type="CDD" id="cd07035">
    <property type="entry name" value="TPP_PYR_POX_like"/>
    <property type="match status" value="1"/>
</dbReference>
<keyword evidence="2 3" id="KW-0786">Thiamine pyrophosphate</keyword>
<feature type="domain" description="Thiamine pyrophosphate enzyme N-terminal TPP-binding" evidence="6">
    <location>
        <begin position="3"/>
        <end position="117"/>
    </location>
</feature>
<name>A0A5C4NJ26_9RHOB</name>
<dbReference type="GO" id="GO:0030976">
    <property type="term" value="F:thiamine pyrophosphate binding"/>
    <property type="evidence" value="ECO:0007669"/>
    <property type="project" value="InterPro"/>
</dbReference>
<evidence type="ECO:0000256" key="2">
    <source>
        <dbReference type="ARBA" id="ARBA00023052"/>
    </source>
</evidence>
<dbReference type="Pfam" id="PF02776">
    <property type="entry name" value="TPP_enzyme_N"/>
    <property type="match status" value="1"/>
</dbReference>
<comment type="similarity">
    <text evidence="1 3">Belongs to the TPP enzyme family.</text>
</comment>
<evidence type="ECO:0000313" key="7">
    <source>
        <dbReference type="EMBL" id="TNC74824.1"/>
    </source>
</evidence>
<proteinExistence type="inferred from homology"/>
<protein>
    <submittedName>
        <fullName evidence="7">Thiamine pyrophosphate-binding protein</fullName>
    </submittedName>
</protein>
<evidence type="ECO:0000259" key="4">
    <source>
        <dbReference type="Pfam" id="PF00205"/>
    </source>
</evidence>
<dbReference type="GO" id="GO:0005948">
    <property type="term" value="C:acetolactate synthase complex"/>
    <property type="evidence" value="ECO:0007669"/>
    <property type="project" value="TreeGrafter"/>
</dbReference>
<feature type="domain" description="Thiamine pyrophosphate enzyme TPP-binding" evidence="5">
    <location>
        <begin position="381"/>
        <end position="527"/>
    </location>
</feature>
<evidence type="ECO:0000259" key="6">
    <source>
        <dbReference type="Pfam" id="PF02776"/>
    </source>
</evidence>
<keyword evidence="8" id="KW-1185">Reference proteome</keyword>
<dbReference type="Pfam" id="PF02775">
    <property type="entry name" value="TPP_enzyme_C"/>
    <property type="match status" value="1"/>
</dbReference>
<feature type="domain" description="Thiamine pyrophosphate enzyme central" evidence="4">
    <location>
        <begin position="188"/>
        <end position="325"/>
    </location>
</feature>
<reference evidence="7 8" key="1">
    <citation type="submission" date="2019-06" db="EMBL/GenBank/DDBJ databases">
        <authorList>
            <person name="Jiang L."/>
        </authorList>
    </citation>
    <scope>NUCLEOTIDE SEQUENCE [LARGE SCALE GENOMIC DNA]</scope>
    <source>
        <strain evidence="7 8">YIM 48858</strain>
    </source>
</reference>
<comment type="caution">
    <text evidence="7">The sequence shown here is derived from an EMBL/GenBank/DDBJ whole genome shotgun (WGS) entry which is preliminary data.</text>
</comment>
<dbReference type="InterPro" id="IPR011766">
    <property type="entry name" value="TPP_enzyme_TPP-bd"/>
</dbReference>
<dbReference type="Gene3D" id="3.40.50.970">
    <property type="match status" value="2"/>
</dbReference>
<dbReference type="InterPro" id="IPR045229">
    <property type="entry name" value="TPP_enz"/>
</dbReference>
<dbReference type="GO" id="GO:0003984">
    <property type="term" value="F:acetolactate synthase activity"/>
    <property type="evidence" value="ECO:0007669"/>
    <property type="project" value="TreeGrafter"/>
</dbReference>
<dbReference type="EMBL" id="VDFV01000001">
    <property type="protein sequence ID" value="TNC74824.1"/>
    <property type="molecule type" value="Genomic_DNA"/>
</dbReference>
<evidence type="ECO:0000256" key="1">
    <source>
        <dbReference type="ARBA" id="ARBA00007812"/>
    </source>
</evidence>
<accession>A0A5C4NJ26</accession>
<dbReference type="InterPro" id="IPR029061">
    <property type="entry name" value="THDP-binding"/>
</dbReference>
<gene>
    <name evidence="7" type="ORF">FHG71_01445</name>
</gene>
<dbReference type="GO" id="GO:0000287">
    <property type="term" value="F:magnesium ion binding"/>
    <property type="evidence" value="ECO:0007669"/>
    <property type="project" value="InterPro"/>
</dbReference>
<evidence type="ECO:0000256" key="3">
    <source>
        <dbReference type="RuleBase" id="RU362132"/>
    </source>
</evidence>
<dbReference type="GO" id="GO:0009097">
    <property type="term" value="P:isoleucine biosynthetic process"/>
    <property type="evidence" value="ECO:0007669"/>
    <property type="project" value="TreeGrafter"/>
</dbReference>
<dbReference type="Proteomes" id="UP000305709">
    <property type="component" value="Unassembled WGS sequence"/>
</dbReference>
<sequence length="552" mass="59168">MRHGGRILADQLRAHGVRRVFSVPGESFLAVLDGLHEGGIANVVCRQEGGAAMMAEAQGKMTGAPGICFVTRGPGATNAAAGVHVARQDSTPMILFIGQIETGHRDREAFQEVDFRAMFGPLAKWVAEIDRTERIPEYVARAFAVATSGRPGPVVLALPEDVLSAEAEVPDRPGPLARRTGDLSEPAREALEALRGAERPLVVVGGPHWSAEAASDLARFAEVQGLPVACAFRRQDYMDNRHPHYVGDLNVGISPRLAKRLREADALLVLGSRLGDIATGGYALLDPRAHGKRLVHVHPDPDEPGRVWATDLAVTAEAPAFVKALAALPPLGEGWAEGTRAARADYEWWHSPQETPGAVRQEEVIRWLSDNLPEDAILTNGAGNFAAFLHRYFTYKGYRTQLAPTSGSMGYGFPAAVAASLEHPGRAVVCLAGDGDFQMTLNEMSTAVQHGATPVVVVMNNGRYGTIRMHQERTYPGRVSGTDLVNPDYAALARAYGGHGELVTRGEDFPGAFERARAAGTVAIIECRVDGEALTPSQTLTAAREQGMRARA</sequence>
<dbReference type="PANTHER" id="PTHR18968">
    <property type="entry name" value="THIAMINE PYROPHOSPHATE ENZYMES"/>
    <property type="match status" value="1"/>
</dbReference>
<dbReference type="InterPro" id="IPR012001">
    <property type="entry name" value="Thiamin_PyroP_enz_TPP-bd_dom"/>
</dbReference>
<evidence type="ECO:0000313" key="8">
    <source>
        <dbReference type="Proteomes" id="UP000305709"/>
    </source>
</evidence>
<dbReference type="FunFam" id="3.40.50.970:FF:000007">
    <property type="entry name" value="Acetolactate synthase"/>
    <property type="match status" value="1"/>
</dbReference>
<dbReference type="GO" id="GO:0050660">
    <property type="term" value="F:flavin adenine dinucleotide binding"/>
    <property type="evidence" value="ECO:0007669"/>
    <property type="project" value="TreeGrafter"/>
</dbReference>
<dbReference type="CDD" id="cd00568">
    <property type="entry name" value="TPP_enzymes"/>
    <property type="match status" value="1"/>
</dbReference>
<dbReference type="InterPro" id="IPR012000">
    <property type="entry name" value="Thiamin_PyroP_enz_cen_dom"/>
</dbReference>
<dbReference type="SUPFAM" id="SSF52518">
    <property type="entry name" value="Thiamin diphosphate-binding fold (THDP-binding)"/>
    <property type="match status" value="2"/>
</dbReference>
<dbReference type="InterPro" id="IPR029035">
    <property type="entry name" value="DHS-like_NAD/FAD-binding_dom"/>
</dbReference>
<evidence type="ECO:0000259" key="5">
    <source>
        <dbReference type="Pfam" id="PF02775"/>
    </source>
</evidence>
<dbReference type="NCBIfam" id="NF006052">
    <property type="entry name" value="PRK08199.1"/>
    <property type="match status" value="1"/>
</dbReference>
<dbReference type="AlphaFoldDB" id="A0A5C4NJ26"/>
<dbReference type="PANTHER" id="PTHR18968:SF120">
    <property type="entry name" value="ACETOLACTATE SYNTHASE LARGE SUBUNIT"/>
    <property type="match status" value="1"/>
</dbReference>
<dbReference type="GO" id="GO:0009099">
    <property type="term" value="P:L-valine biosynthetic process"/>
    <property type="evidence" value="ECO:0007669"/>
    <property type="project" value="TreeGrafter"/>
</dbReference>
<dbReference type="Pfam" id="PF00205">
    <property type="entry name" value="TPP_enzyme_M"/>
    <property type="match status" value="1"/>
</dbReference>
<dbReference type="SUPFAM" id="SSF52467">
    <property type="entry name" value="DHS-like NAD/FAD-binding domain"/>
    <property type="match status" value="1"/>
</dbReference>
<dbReference type="Gene3D" id="3.40.50.1220">
    <property type="entry name" value="TPP-binding domain"/>
    <property type="match status" value="1"/>
</dbReference>
<organism evidence="7 8">
    <name type="scientific">Rubellimicrobium roseum</name>
    <dbReference type="NCBI Taxonomy" id="687525"/>
    <lineage>
        <taxon>Bacteria</taxon>
        <taxon>Pseudomonadati</taxon>
        <taxon>Pseudomonadota</taxon>
        <taxon>Alphaproteobacteria</taxon>
        <taxon>Rhodobacterales</taxon>
        <taxon>Roseobacteraceae</taxon>
        <taxon>Rubellimicrobium</taxon>
    </lineage>
</organism>
<dbReference type="OrthoDB" id="4494979at2"/>
<dbReference type="RefSeq" id="WP_139079818.1">
    <property type="nucleotide sequence ID" value="NZ_VDFV01000001.1"/>
</dbReference>